<feature type="transmembrane region" description="Helical" evidence="9">
    <location>
        <begin position="73"/>
        <end position="102"/>
    </location>
</feature>
<organism evidence="11 12">
    <name type="scientific">Meloidogyne incognita</name>
    <name type="common">Southern root-knot nematode worm</name>
    <name type="synonym">Oxyuris incognita</name>
    <dbReference type="NCBI Taxonomy" id="6306"/>
    <lineage>
        <taxon>Eukaryota</taxon>
        <taxon>Metazoa</taxon>
        <taxon>Ecdysozoa</taxon>
        <taxon>Nematoda</taxon>
        <taxon>Chromadorea</taxon>
        <taxon>Rhabditida</taxon>
        <taxon>Tylenchina</taxon>
        <taxon>Tylenchomorpha</taxon>
        <taxon>Tylenchoidea</taxon>
        <taxon>Meloidogynidae</taxon>
        <taxon>Meloidogyninae</taxon>
        <taxon>Meloidogyne</taxon>
        <taxon>Meloidogyne incognita group</taxon>
    </lineage>
</organism>
<dbReference type="PROSITE" id="PS50262">
    <property type="entry name" value="G_PROTEIN_RECEP_F1_2"/>
    <property type="match status" value="1"/>
</dbReference>
<keyword evidence="4 9" id="KW-1133">Transmembrane helix</keyword>
<dbReference type="PRINTS" id="PR01012">
    <property type="entry name" value="NRPEPTIDEYR"/>
</dbReference>
<keyword evidence="7" id="KW-0675">Receptor</keyword>
<evidence type="ECO:0000256" key="4">
    <source>
        <dbReference type="ARBA" id="ARBA00022989"/>
    </source>
</evidence>
<dbReference type="Pfam" id="PF00001">
    <property type="entry name" value="7tm_1"/>
    <property type="match status" value="1"/>
</dbReference>
<dbReference type="GO" id="GO:0004983">
    <property type="term" value="F:neuropeptide Y receptor activity"/>
    <property type="evidence" value="ECO:0007669"/>
    <property type="project" value="InterPro"/>
</dbReference>
<protein>
    <submittedName>
        <fullName evidence="12">G-protein coupled receptors family 1 profile domain-containing protein</fullName>
    </submittedName>
</protein>
<dbReference type="GO" id="GO:0016020">
    <property type="term" value="C:membrane"/>
    <property type="evidence" value="ECO:0007669"/>
    <property type="project" value="UniProtKB-SubCell"/>
</dbReference>
<feature type="transmembrane region" description="Helical" evidence="9">
    <location>
        <begin position="197"/>
        <end position="219"/>
    </location>
</feature>
<feature type="transmembrane region" description="Helical" evidence="9">
    <location>
        <begin position="139"/>
        <end position="161"/>
    </location>
</feature>
<evidence type="ECO:0000256" key="2">
    <source>
        <dbReference type="ARBA" id="ARBA00010663"/>
    </source>
</evidence>
<evidence type="ECO:0000313" key="11">
    <source>
        <dbReference type="Proteomes" id="UP000887563"/>
    </source>
</evidence>
<evidence type="ECO:0000256" key="6">
    <source>
        <dbReference type="ARBA" id="ARBA00023136"/>
    </source>
</evidence>
<feature type="transmembrane region" description="Helical" evidence="9">
    <location>
        <begin position="114"/>
        <end position="132"/>
    </location>
</feature>
<reference evidence="12" key="1">
    <citation type="submission" date="2022-11" db="UniProtKB">
        <authorList>
            <consortium name="WormBaseParasite"/>
        </authorList>
    </citation>
    <scope>IDENTIFICATION</scope>
</reference>
<keyword evidence="8" id="KW-0807">Transducer</keyword>
<keyword evidence="11" id="KW-1185">Reference proteome</keyword>
<dbReference type="SUPFAM" id="SSF81321">
    <property type="entry name" value="Family A G protein-coupled receptor-like"/>
    <property type="match status" value="1"/>
</dbReference>
<dbReference type="Gene3D" id="1.20.1070.10">
    <property type="entry name" value="Rhodopsin 7-helix transmembrane proteins"/>
    <property type="match status" value="1"/>
</dbReference>
<feature type="transmembrane region" description="Helical" evidence="9">
    <location>
        <begin position="369"/>
        <end position="391"/>
    </location>
</feature>
<keyword evidence="5" id="KW-0297">G-protein coupled receptor</keyword>
<evidence type="ECO:0000256" key="5">
    <source>
        <dbReference type="ARBA" id="ARBA00023040"/>
    </source>
</evidence>
<dbReference type="InterPro" id="IPR000276">
    <property type="entry name" value="GPCR_Rhodpsn"/>
</dbReference>
<dbReference type="Proteomes" id="UP000887563">
    <property type="component" value="Unplaced"/>
</dbReference>
<name>A0A914KXE0_MELIC</name>
<feature type="transmembrane region" description="Helical" evidence="9">
    <location>
        <begin position="328"/>
        <end position="349"/>
    </location>
</feature>
<feature type="domain" description="G-protein coupled receptors family 1 profile" evidence="10">
    <location>
        <begin position="16"/>
        <end position="388"/>
    </location>
</feature>
<dbReference type="PANTHER" id="PTHR24235">
    <property type="entry name" value="NEUROPEPTIDE Y RECEPTOR"/>
    <property type="match status" value="1"/>
</dbReference>
<dbReference type="InterPro" id="IPR000611">
    <property type="entry name" value="NPY_rcpt"/>
</dbReference>
<dbReference type="InterPro" id="IPR017452">
    <property type="entry name" value="GPCR_Rhodpsn_7TM"/>
</dbReference>
<comment type="similarity">
    <text evidence="2">Belongs to the G-protein coupled receptor 1 family.</text>
</comment>
<dbReference type="AlphaFoldDB" id="A0A914KXE0"/>
<dbReference type="PRINTS" id="PR00237">
    <property type="entry name" value="GPCRRHODOPSN"/>
</dbReference>
<keyword evidence="3 9" id="KW-0812">Transmembrane</keyword>
<evidence type="ECO:0000256" key="9">
    <source>
        <dbReference type="SAM" id="Phobius"/>
    </source>
</evidence>
<dbReference type="WBParaSite" id="Minc3s00157g06331">
    <property type="protein sequence ID" value="Minc3s00157g06331"/>
    <property type="gene ID" value="Minc3s00157g06331"/>
</dbReference>
<keyword evidence="6 9" id="KW-0472">Membrane</keyword>
<evidence type="ECO:0000256" key="1">
    <source>
        <dbReference type="ARBA" id="ARBA00004141"/>
    </source>
</evidence>
<evidence type="ECO:0000259" key="10">
    <source>
        <dbReference type="PROSITE" id="PS50262"/>
    </source>
</evidence>
<proteinExistence type="inferred from homology"/>
<dbReference type="PANTHER" id="PTHR24235:SF12">
    <property type="entry name" value="G-PROTEIN COUPLED RECEPTORS FAMILY 1 PROFILE DOMAIN-CONTAINING PROTEIN"/>
    <property type="match status" value="1"/>
</dbReference>
<sequence length="476" mass="53775">MSNVLDINTYNNSKNGNTSSIIILSEHSQQQEQKLEKCHEMEALFSGLNNFFRDDDILKESEHSSELRTVRNFFILNLALSDFFVCTVTAPTTVYTVLYVFWPFSRPLCKIAGSLQGFNIFLSTFSITAIALDRQRQQNLSLIFFSLIWLASILLAAPLFLAADITPIFHDSQCGIELNLCNEQNERWKELMINKEAYTVGVIILQYLLPLASIAFAYSRIARRMGTRRSCRYANGGRDSRKNSVFLNTPVFGSNRSSFCRQIASGGATSPFIASDNGHKHSSNKQPLVISTNGEYSQTNGNLQNVNPSAEILLKQRRKSIADRHRRTNMLLVTLVVVFACAWLPLNIFHAYTLLFNKLSKTASFSVPIFALCHLTAMCSACLNPCCYAFFNNNFRQEFLAMYRKLGLTTLYRCFVRFTKRLCPSTEISKEKSVNATQINENKELGTLPSENEANQHLQQTIQGVPKNITEECSPS</sequence>
<evidence type="ECO:0000256" key="7">
    <source>
        <dbReference type="ARBA" id="ARBA00023170"/>
    </source>
</evidence>
<comment type="subcellular location">
    <subcellularLocation>
        <location evidence="1">Membrane</location>
        <topology evidence="1">Multi-pass membrane protein</topology>
    </subcellularLocation>
</comment>
<evidence type="ECO:0000256" key="8">
    <source>
        <dbReference type="ARBA" id="ARBA00023224"/>
    </source>
</evidence>
<evidence type="ECO:0000313" key="12">
    <source>
        <dbReference type="WBParaSite" id="Minc3s00157g06331"/>
    </source>
</evidence>
<accession>A0A914KXE0</accession>
<evidence type="ECO:0000256" key="3">
    <source>
        <dbReference type="ARBA" id="ARBA00022692"/>
    </source>
</evidence>